<evidence type="ECO:0000313" key="2">
    <source>
        <dbReference type="Proteomes" id="UP001050975"/>
    </source>
</evidence>
<sequence>MNQARITAVDSQAIALADGRKIPFKYAMVLPAFEGAKFIQDVPGLGNEKRLITVLPTYEHPKYPSIYALGVSVELPQPKQATTALSLPKTGQMTEAMGLAVAHNIAVALGAIQDAWRSPTLEAVCFAEFGDTGIAYVAAPILPDPVTGKRRYSYAGQGRWVNWVKAAFEKYFLLKMKWGLGLPWFEILALRIVFGLSLLKNCESRSKTPIPSWLD</sequence>
<dbReference type="Gene3D" id="3.50.50.100">
    <property type="match status" value="1"/>
</dbReference>
<dbReference type="PANTHER" id="PTHR43755">
    <property type="match status" value="1"/>
</dbReference>
<gene>
    <name evidence="1" type="ORF">MiSe_25740</name>
</gene>
<comment type="caution">
    <text evidence="1">The sequence shown here is derived from an EMBL/GenBank/DDBJ whole genome shotgun (WGS) entry which is preliminary data.</text>
</comment>
<protein>
    <submittedName>
        <fullName evidence="1">Sulfide-quinone reductase</fullName>
    </submittedName>
</protein>
<dbReference type="InterPro" id="IPR052541">
    <property type="entry name" value="SQRD"/>
</dbReference>
<dbReference type="RefSeq" id="WP_226579942.1">
    <property type="nucleotide sequence ID" value="NZ_BLAY01000034.1"/>
</dbReference>
<dbReference type="Proteomes" id="UP001050975">
    <property type="component" value="Unassembled WGS sequence"/>
</dbReference>
<evidence type="ECO:0000313" key="1">
    <source>
        <dbReference type="EMBL" id="GET37820.1"/>
    </source>
</evidence>
<keyword evidence="2" id="KW-1185">Reference proteome</keyword>
<dbReference type="PANTHER" id="PTHR43755:SF1">
    <property type="entry name" value="FAD-DEPENDENT PYRIDINE NUCLEOTIDE-DISULPHIDE OXIDOREDUCTASE"/>
    <property type="match status" value="1"/>
</dbReference>
<organism evidence="1 2">
    <name type="scientific">Microseira wollei NIES-4236</name>
    <dbReference type="NCBI Taxonomy" id="2530354"/>
    <lineage>
        <taxon>Bacteria</taxon>
        <taxon>Bacillati</taxon>
        <taxon>Cyanobacteriota</taxon>
        <taxon>Cyanophyceae</taxon>
        <taxon>Oscillatoriophycideae</taxon>
        <taxon>Aerosakkonematales</taxon>
        <taxon>Aerosakkonemataceae</taxon>
        <taxon>Microseira</taxon>
    </lineage>
</organism>
<dbReference type="EMBL" id="BLAY01000034">
    <property type="protein sequence ID" value="GET37820.1"/>
    <property type="molecule type" value="Genomic_DNA"/>
</dbReference>
<accession>A0AAV3X7N3</accession>
<name>A0AAV3X7N3_9CYAN</name>
<dbReference type="AlphaFoldDB" id="A0AAV3X7N3"/>
<reference evidence="1" key="1">
    <citation type="submission" date="2019-10" db="EMBL/GenBank/DDBJ databases">
        <title>Draft genome sequece of Microseira wollei NIES-4236.</title>
        <authorList>
            <person name="Yamaguchi H."/>
            <person name="Suzuki S."/>
            <person name="Kawachi M."/>
        </authorList>
    </citation>
    <scope>NUCLEOTIDE SEQUENCE</scope>
    <source>
        <strain evidence="1">NIES-4236</strain>
    </source>
</reference>
<proteinExistence type="predicted"/>